<dbReference type="GO" id="GO:0090251">
    <property type="term" value="P:protein localization involved in establishment of planar polarity"/>
    <property type="evidence" value="ECO:0007669"/>
    <property type="project" value="TreeGrafter"/>
</dbReference>
<dbReference type="PANTHER" id="PTHR15176:SF1">
    <property type="entry name" value="NEPHROCYSTIN-1"/>
    <property type="match status" value="1"/>
</dbReference>
<reference evidence="1 2" key="1">
    <citation type="journal article" date="2019" name="Gigascience">
        <title>Whole-genome sequence of the oriental lung fluke Paragonimus westermani.</title>
        <authorList>
            <person name="Oey H."/>
            <person name="Zakrzewski M."/>
            <person name="Narain K."/>
            <person name="Devi K.R."/>
            <person name="Agatsuma T."/>
            <person name="Nawaratna S."/>
            <person name="Gobert G.N."/>
            <person name="Jones M.K."/>
            <person name="Ragan M.A."/>
            <person name="McManus D.P."/>
            <person name="Krause L."/>
        </authorList>
    </citation>
    <scope>NUCLEOTIDE SEQUENCE [LARGE SCALE GENOMIC DNA]</scope>
    <source>
        <strain evidence="1 2">IND2009</strain>
    </source>
</reference>
<protein>
    <submittedName>
        <fullName evidence="1">Uncharacterized protein</fullName>
    </submittedName>
</protein>
<dbReference type="Proteomes" id="UP000324629">
    <property type="component" value="Unassembled WGS sequence"/>
</dbReference>
<sequence>PTNQVDAPPVELSVGWIILPLFTENGVVINNKTSDYQLQPGTPYEQAANTEDSKREGTFLSKVQNILSNRSPQVSIRVAQPSREQQNMMEVLPDILIGLSGYLPFMSMHWELAAEALFGTAFGTVKQPGSGFLLRDVPPVVAMFPTVADTPLLVEALRVSWNDRLQELSTSSKKDFDVLRKTYSEHFTKVIYPLACLMDAFPKGTTGSKEFETKAPKTLELMKLTQSDPLKFFSSEQYKFRPFTASECTCPIRIDS</sequence>
<dbReference type="EMBL" id="QNGE01000283">
    <property type="protein sequence ID" value="KAA3681089.1"/>
    <property type="molecule type" value="Genomic_DNA"/>
</dbReference>
<dbReference type="GO" id="GO:0005737">
    <property type="term" value="C:cytoplasm"/>
    <property type="evidence" value="ECO:0007669"/>
    <property type="project" value="TreeGrafter"/>
</dbReference>
<accession>A0A5J4NZV2</accession>
<dbReference type="GO" id="GO:0005929">
    <property type="term" value="C:cilium"/>
    <property type="evidence" value="ECO:0007669"/>
    <property type="project" value="TreeGrafter"/>
</dbReference>
<proteinExistence type="predicted"/>
<evidence type="ECO:0000313" key="2">
    <source>
        <dbReference type="Proteomes" id="UP000324629"/>
    </source>
</evidence>
<dbReference type="AlphaFoldDB" id="A0A5J4NZV2"/>
<gene>
    <name evidence="1" type="ORF">DEA37_0010842</name>
</gene>
<organism evidence="1 2">
    <name type="scientific">Paragonimus westermani</name>
    <dbReference type="NCBI Taxonomy" id="34504"/>
    <lineage>
        <taxon>Eukaryota</taxon>
        <taxon>Metazoa</taxon>
        <taxon>Spiralia</taxon>
        <taxon>Lophotrochozoa</taxon>
        <taxon>Platyhelminthes</taxon>
        <taxon>Trematoda</taxon>
        <taxon>Digenea</taxon>
        <taxon>Plagiorchiida</taxon>
        <taxon>Troglotremata</taxon>
        <taxon>Troglotrematidae</taxon>
        <taxon>Paragonimus</taxon>
    </lineage>
</organism>
<feature type="non-terminal residue" evidence="1">
    <location>
        <position position="1"/>
    </location>
</feature>
<dbReference type="PANTHER" id="PTHR15176">
    <property type="entry name" value="NEPHROCYSTIN"/>
    <property type="match status" value="1"/>
</dbReference>
<name>A0A5J4NZV2_9TREM</name>
<keyword evidence="2" id="KW-1185">Reference proteome</keyword>
<comment type="caution">
    <text evidence="1">The sequence shown here is derived from an EMBL/GenBank/DDBJ whole genome shotgun (WGS) entry which is preliminary data.</text>
</comment>
<dbReference type="InterPro" id="IPR039687">
    <property type="entry name" value="NPHP1"/>
</dbReference>
<evidence type="ECO:0000313" key="1">
    <source>
        <dbReference type="EMBL" id="KAA3681089.1"/>
    </source>
</evidence>